<feature type="transmembrane region" description="Helical" evidence="7">
    <location>
        <begin position="72"/>
        <end position="94"/>
    </location>
</feature>
<gene>
    <name evidence="9" type="ORF">B0F90DRAFT_1732494</name>
</gene>
<evidence type="ECO:0000256" key="6">
    <source>
        <dbReference type="SAM" id="MobiDB-lite"/>
    </source>
</evidence>
<organism evidence="9 10">
    <name type="scientific">Multifurca ochricompacta</name>
    <dbReference type="NCBI Taxonomy" id="376703"/>
    <lineage>
        <taxon>Eukaryota</taxon>
        <taxon>Fungi</taxon>
        <taxon>Dikarya</taxon>
        <taxon>Basidiomycota</taxon>
        <taxon>Agaricomycotina</taxon>
        <taxon>Agaricomycetes</taxon>
        <taxon>Russulales</taxon>
        <taxon>Russulaceae</taxon>
        <taxon>Multifurca</taxon>
    </lineage>
</organism>
<dbReference type="PROSITE" id="PS50850">
    <property type="entry name" value="MFS"/>
    <property type="match status" value="1"/>
</dbReference>
<evidence type="ECO:0000256" key="4">
    <source>
        <dbReference type="ARBA" id="ARBA00022989"/>
    </source>
</evidence>
<reference evidence="9" key="1">
    <citation type="journal article" date="2022" name="New Phytol.">
        <title>Evolutionary transition to the ectomycorrhizal habit in the genomes of a hyperdiverse lineage of mushroom-forming fungi.</title>
        <authorList>
            <person name="Looney B."/>
            <person name="Miyauchi S."/>
            <person name="Morin E."/>
            <person name="Drula E."/>
            <person name="Courty P.E."/>
            <person name="Kohler A."/>
            <person name="Kuo A."/>
            <person name="LaButti K."/>
            <person name="Pangilinan J."/>
            <person name="Lipzen A."/>
            <person name="Riley R."/>
            <person name="Andreopoulos W."/>
            <person name="He G."/>
            <person name="Johnson J."/>
            <person name="Nolan M."/>
            <person name="Tritt A."/>
            <person name="Barry K.W."/>
            <person name="Grigoriev I.V."/>
            <person name="Nagy L.G."/>
            <person name="Hibbett D."/>
            <person name="Henrissat B."/>
            <person name="Matheny P.B."/>
            <person name="Labbe J."/>
            <person name="Martin F.M."/>
        </authorList>
    </citation>
    <scope>NUCLEOTIDE SEQUENCE</scope>
    <source>
        <strain evidence="9">BPL690</strain>
    </source>
</reference>
<comment type="caution">
    <text evidence="9">The sequence shown here is derived from an EMBL/GenBank/DDBJ whole genome shotgun (WGS) entry which is preliminary data.</text>
</comment>
<feature type="domain" description="Major facilitator superfamily (MFS) profile" evidence="8">
    <location>
        <begin position="33"/>
        <end position="476"/>
    </location>
</feature>
<dbReference type="AlphaFoldDB" id="A0AAD4M1I9"/>
<evidence type="ECO:0000256" key="5">
    <source>
        <dbReference type="ARBA" id="ARBA00023136"/>
    </source>
</evidence>
<keyword evidence="2" id="KW-0813">Transport</keyword>
<feature type="transmembrane region" description="Helical" evidence="7">
    <location>
        <begin position="277"/>
        <end position="298"/>
    </location>
</feature>
<evidence type="ECO:0000256" key="1">
    <source>
        <dbReference type="ARBA" id="ARBA00004141"/>
    </source>
</evidence>
<dbReference type="Proteomes" id="UP001203297">
    <property type="component" value="Unassembled WGS sequence"/>
</dbReference>
<dbReference type="InterPro" id="IPR011701">
    <property type="entry name" value="MFS"/>
</dbReference>
<dbReference type="Gene3D" id="1.20.1250.20">
    <property type="entry name" value="MFS general substrate transporter like domains"/>
    <property type="match status" value="1"/>
</dbReference>
<feature type="transmembrane region" description="Helical" evidence="7">
    <location>
        <begin position="106"/>
        <end position="123"/>
    </location>
</feature>
<dbReference type="GO" id="GO:0016020">
    <property type="term" value="C:membrane"/>
    <property type="evidence" value="ECO:0007669"/>
    <property type="project" value="UniProtKB-SubCell"/>
</dbReference>
<comment type="subcellular location">
    <subcellularLocation>
        <location evidence="1">Membrane</location>
        <topology evidence="1">Multi-pass membrane protein</topology>
    </subcellularLocation>
</comment>
<sequence>MSLTRSEDPVDEETPILPHDDVPQRPTPLPTLQVLIVLLERIAETTALNSISPYINQLISELPIVSGDSRRVGYYTGIILSLYFAAEAVTVLQWNRLSDRVGRKPILLSGLLGTIVSITLFGLSRSFWALVVCRFLNGALNGNIGVTKSMLAELTDKTNVARGFSMMPLAGAIGQILGSFIGGIFARPQDRWPDAFSHPFWAEYPYFLPCLVVAAFAVLQFVITAVFLEETVDRKSGLQATEVDSDGVGEGTGNTPDPSPEDTEQPLPLRSLLTRPVVICIANYAILALLDIAAVALIPLIWSTPIELGGLNLSPASIGLWMSGYGFTSAIFQFVFFPHIVGHLGPRRVIIISAAVFAVIYLLFPLENLVVRGVNAVVGPFIILQLLLISFSDMGFSSVFMYISTAAPNKRSLGATNGLAQTVVSIQRAVGPAIAASLFAFSLENNILGGNFVYVVLLFFVYLGLHVAVQLPKETWNYNDKGK</sequence>
<dbReference type="GO" id="GO:0022857">
    <property type="term" value="F:transmembrane transporter activity"/>
    <property type="evidence" value="ECO:0007669"/>
    <property type="project" value="InterPro"/>
</dbReference>
<keyword evidence="5 7" id="KW-0472">Membrane</keyword>
<proteinExistence type="predicted"/>
<feature type="region of interest" description="Disordered" evidence="6">
    <location>
        <begin position="1"/>
        <end position="25"/>
    </location>
</feature>
<accession>A0AAD4M1I9</accession>
<feature type="transmembrane region" description="Helical" evidence="7">
    <location>
        <begin position="206"/>
        <end position="228"/>
    </location>
</feature>
<evidence type="ECO:0000256" key="7">
    <source>
        <dbReference type="SAM" id="Phobius"/>
    </source>
</evidence>
<feature type="transmembrane region" description="Helical" evidence="7">
    <location>
        <begin position="167"/>
        <end position="186"/>
    </location>
</feature>
<dbReference type="CDD" id="cd17330">
    <property type="entry name" value="MFS_SLC46_TetA_like"/>
    <property type="match status" value="1"/>
</dbReference>
<keyword evidence="10" id="KW-1185">Reference proteome</keyword>
<feature type="transmembrane region" description="Helical" evidence="7">
    <location>
        <begin position="452"/>
        <end position="471"/>
    </location>
</feature>
<keyword evidence="4 7" id="KW-1133">Transmembrane helix</keyword>
<dbReference type="PANTHER" id="PTHR23504">
    <property type="entry name" value="MAJOR FACILITATOR SUPERFAMILY DOMAIN-CONTAINING PROTEIN 10"/>
    <property type="match status" value="1"/>
</dbReference>
<dbReference type="InterPro" id="IPR001958">
    <property type="entry name" value="Tet-R_TetA/multi-R_MdtG-like"/>
</dbReference>
<evidence type="ECO:0000313" key="10">
    <source>
        <dbReference type="Proteomes" id="UP001203297"/>
    </source>
</evidence>
<evidence type="ECO:0000256" key="3">
    <source>
        <dbReference type="ARBA" id="ARBA00022692"/>
    </source>
</evidence>
<name>A0AAD4M1I9_9AGAM</name>
<feature type="transmembrane region" description="Helical" evidence="7">
    <location>
        <begin position="378"/>
        <end position="403"/>
    </location>
</feature>
<evidence type="ECO:0000259" key="8">
    <source>
        <dbReference type="PROSITE" id="PS50850"/>
    </source>
</evidence>
<dbReference type="Pfam" id="PF07690">
    <property type="entry name" value="MFS_1"/>
    <property type="match status" value="1"/>
</dbReference>
<dbReference type="PANTHER" id="PTHR23504:SF15">
    <property type="entry name" value="MAJOR FACILITATOR SUPERFAMILY (MFS) PROFILE DOMAIN-CONTAINING PROTEIN"/>
    <property type="match status" value="1"/>
</dbReference>
<keyword evidence="3 7" id="KW-0812">Transmembrane</keyword>
<dbReference type="InterPro" id="IPR036259">
    <property type="entry name" value="MFS_trans_sf"/>
</dbReference>
<evidence type="ECO:0000313" key="9">
    <source>
        <dbReference type="EMBL" id="KAI0298441.1"/>
    </source>
</evidence>
<evidence type="ECO:0000256" key="2">
    <source>
        <dbReference type="ARBA" id="ARBA00022448"/>
    </source>
</evidence>
<dbReference type="PRINTS" id="PR01035">
    <property type="entry name" value="TCRTETA"/>
</dbReference>
<dbReference type="SUPFAM" id="SSF103473">
    <property type="entry name" value="MFS general substrate transporter"/>
    <property type="match status" value="1"/>
</dbReference>
<feature type="region of interest" description="Disordered" evidence="6">
    <location>
        <begin position="239"/>
        <end position="265"/>
    </location>
</feature>
<dbReference type="InterPro" id="IPR020846">
    <property type="entry name" value="MFS_dom"/>
</dbReference>
<protein>
    <submittedName>
        <fullName evidence="9">MFS general substrate transporter</fullName>
    </submittedName>
</protein>
<feature type="transmembrane region" description="Helical" evidence="7">
    <location>
        <begin position="349"/>
        <end position="366"/>
    </location>
</feature>
<feature type="transmembrane region" description="Helical" evidence="7">
    <location>
        <begin position="318"/>
        <end position="337"/>
    </location>
</feature>
<dbReference type="EMBL" id="WTXG01000028">
    <property type="protein sequence ID" value="KAI0298441.1"/>
    <property type="molecule type" value="Genomic_DNA"/>
</dbReference>